<accession>A0AAV4WY45</accession>
<protein>
    <submittedName>
        <fullName evidence="2">Uncharacterized protein</fullName>
    </submittedName>
</protein>
<feature type="region of interest" description="Disordered" evidence="1">
    <location>
        <begin position="1"/>
        <end position="53"/>
    </location>
</feature>
<keyword evidence="3" id="KW-1185">Reference proteome</keyword>
<dbReference type="EMBL" id="BPLR01016983">
    <property type="protein sequence ID" value="GIY87832.1"/>
    <property type="molecule type" value="Genomic_DNA"/>
</dbReference>
<evidence type="ECO:0000313" key="2">
    <source>
        <dbReference type="EMBL" id="GIY87832.1"/>
    </source>
</evidence>
<evidence type="ECO:0000256" key="1">
    <source>
        <dbReference type="SAM" id="MobiDB-lite"/>
    </source>
</evidence>
<gene>
    <name evidence="2" type="ORF">CEXT_701601</name>
</gene>
<dbReference type="AlphaFoldDB" id="A0AAV4WY45"/>
<name>A0AAV4WY45_CAEEX</name>
<dbReference type="Proteomes" id="UP001054945">
    <property type="component" value="Unassembled WGS sequence"/>
</dbReference>
<comment type="caution">
    <text evidence="2">The sequence shown here is derived from an EMBL/GenBank/DDBJ whole genome shotgun (WGS) entry which is preliminary data.</text>
</comment>
<organism evidence="2 3">
    <name type="scientific">Caerostris extrusa</name>
    <name type="common">Bark spider</name>
    <name type="synonym">Caerostris bankana</name>
    <dbReference type="NCBI Taxonomy" id="172846"/>
    <lineage>
        <taxon>Eukaryota</taxon>
        <taxon>Metazoa</taxon>
        <taxon>Ecdysozoa</taxon>
        <taxon>Arthropoda</taxon>
        <taxon>Chelicerata</taxon>
        <taxon>Arachnida</taxon>
        <taxon>Araneae</taxon>
        <taxon>Araneomorphae</taxon>
        <taxon>Entelegynae</taxon>
        <taxon>Araneoidea</taxon>
        <taxon>Araneidae</taxon>
        <taxon>Caerostris</taxon>
    </lineage>
</organism>
<feature type="compositionally biased region" description="Polar residues" evidence="1">
    <location>
        <begin position="1"/>
        <end position="11"/>
    </location>
</feature>
<proteinExistence type="predicted"/>
<evidence type="ECO:0000313" key="3">
    <source>
        <dbReference type="Proteomes" id="UP001054945"/>
    </source>
</evidence>
<reference evidence="2 3" key="1">
    <citation type="submission" date="2021-06" db="EMBL/GenBank/DDBJ databases">
        <title>Caerostris extrusa draft genome.</title>
        <authorList>
            <person name="Kono N."/>
            <person name="Arakawa K."/>
        </authorList>
    </citation>
    <scope>NUCLEOTIDE SEQUENCE [LARGE SCALE GENOMIC DNA]</scope>
</reference>
<sequence length="136" mass="14963">MRGESVSQERGSQPIHEVSWVEGRQRGGAPTKRFGEGETLNYSSTPAPGPLLPSPILRTKTRRAFLLSGVAWWGGSEVSAHPRTPEVVQLPAAPTSRRMSPVRIIRTLPGATCVLDPCRSKVLFHFLRALHFTLEP</sequence>